<name>A0ABQ8RYY7_PERAM</name>
<keyword evidence="3" id="KW-1185">Reference proteome</keyword>
<dbReference type="PANTHER" id="PTHR46599">
    <property type="entry name" value="PIGGYBAC TRANSPOSABLE ELEMENT-DERIVED PROTEIN 4"/>
    <property type="match status" value="1"/>
</dbReference>
<protein>
    <recommendedName>
        <fullName evidence="1">PiggyBac transposable element-derived protein domain-containing protein</fullName>
    </recommendedName>
</protein>
<sequence>MIILQTQTWFQDNSKGNGMEACYLTMSAKRFRFLLRCLRFDDVRTRDEHKEINKLAPVREVFEIIVNNFQRFCYASEYLTFDEQLLAFRGNCQFWLYIPSKPAKYGIKVFALGWVHTQSDAARHDATFCLVVLVSHCFLMMWCTQNQTW</sequence>
<dbReference type="InterPro" id="IPR029526">
    <property type="entry name" value="PGBD"/>
</dbReference>
<evidence type="ECO:0000313" key="3">
    <source>
        <dbReference type="Proteomes" id="UP001148838"/>
    </source>
</evidence>
<organism evidence="2 3">
    <name type="scientific">Periplaneta americana</name>
    <name type="common">American cockroach</name>
    <name type="synonym">Blatta americana</name>
    <dbReference type="NCBI Taxonomy" id="6978"/>
    <lineage>
        <taxon>Eukaryota</taxon>
        <taxon>Metazoa</taxon>
        <taxon>Ecdysozoa</taxon>
        <taxon>Arthropoda</taxon>
        <taxon>Hexapoda</taxon>
        <taxon>Insecta</taxon>
        <taxon>Pterygota</taxon>
        <taxon>Neoptera</taxon>
        <taxon>Polyneoptera</taxon>
        <taxon>Dictyoptera</taxon>
        <taxon>Blattodea</taxon>
        <taxon>Blattoidea</taxon>
        <taxon>Blattidae</taxon>
        <taxon>Blattinae</taxon>
        <taxon>Periplaneta</taxon>
    </lineage>
</organism>
<dbReference type="PANTHER" id="PTHR46599:SF3">
    <property type="entry name" value="PIGGYBAC TRANSPOSABLE ELEMENT-DERIVED PROTEIN 4"/>
    <property type="match status" value="1"/>
</dbReference>
<dbReference type="EMBL" id="JAJSOF020000039">
    <property type="protein sequence ID" value="KAJ4426895.1"/>
    <property type="molecule type" value="Genomic_DNA"/>
</dbReference>
<comment type="caution">
    <text evidence="2">The sequence shown here is derived from an EMBL/GenBank/DDBJ whole genome shotgun (WGS) entry which is preliminary data.</text>
</comment>
<evidence type="ECO:0000313" key="2">
    <source>
        <dbReference type="EMBL" id="KAJ4426895.1"/>
    </source>
</evidence>
<dbReference type="Proteomes" id="UP001148838">
    <property type="component" value="Unassembled WGS sequence"/>
</dbReference>
<feature type="domain" description="PiggyBac transposable element-derived protein" evidence="1">
    <location>
        <begin position="14"/>
        <end position="112"/>
    </location>
</feature>
<dbReference type="Pfam" id="PF13843">
    <property type="entry name" value="DDE_Tnp_1_7"/>
    <property type="match status" value="1"/>
</dbReference>
<evidence type="ECO:0000259" key="1">
    <source>
        <dbReference type="Pfam" id="PF13843"/>
    </source>
</evidence>
<proteinExistence type="predicted"/>
<accession>A0ABQ8RYY7</accession>
<reference evidence="2 3" key="1">
    <citation type="journal article" date="2022" name="Allergy">
        <title>Genome assembly and annotation of Periplaneta americana reveal a comprehensive cockroach allergen profile.</title>
        <authorList>
            <person name="Wang L."/>
            <person name="Xiong Q."/>
            <person name="Saelim N."/>
            <person name="Wang L."/>
            <person name="Nong W."/>
            <person name="Wan A.T."/>
            <person name="Shi M."/>
            <person name="Liu X."/>
            <person name="Cao Q."/>
            <person name="Hui J.H.L."/>
            <person name="Sookrung N."/>
            <person name="Leung T.F."/>
            <person name="Tungtrongchitr A."/>
            <person name="Tsui S.K.W."/>
        </authorList>
    </citation>
    <scope>NUCLEOTIDE SEQUENCE [LARGE SCALE GENOMIC DNA]</scope>
    <source>
        <strain evidence="2">PWHHKU_190912</strain>
    </source>
</reference>
<gene>
    <name evidence="2" type="ORF">ANN_26694</name>
</gene>